<organism evidence="1 2">
    <name type="scientific">Choristoneura fumiferana</name>
    <name type="common">Spruce budworm moth</name>
    <name type="synonym">Archips fumiferana</name>
    <dbReference type="NCBI Taxonomy" id="7141"/>
    <lineage>
        <taxon>Eukaryota</taxon>
        <taxon>Metazoa</taxon>
        <taxon>Ecdysozoa</taxon>
        <taxon>Arthropoda</taxon>
        <taxon>Hexapoda</taxon>
        <taxon>Insecta</taxon>
        <taxon>Pterygota</taxon>
        <taxon>Neoptera</taxon>
        <taxon>Endopterygota</taxon>
        <taxon>Lepidoptera</taxon>
        <taxon>Glossata</taxon>
        <taxon>Ditrysia</taxon>
        <taxon>Tortricoidea</taxon>
        <taxon>Tortricidae</taxon>
        <taxon>Tortricinae</taxon>
        <taxon>Choristoneura</taxon>
    </lineage>
</organism>
<dbReference type="Proteomes" id="UP001064048">
    <property type="component" value="Chromosome Z"/>
</dbReference>
<evidence type="ECO:0000313" key="2">
    <source>
        <dbReference type="Proteomes" id="UP001064048"/>
    </source>
</evidence>
<comment type="caution">
    <text evidence="1">The sequence shown here is derived from an EMBL/GenBank/DDBJ whole genome shotgun (WGS) entry which is preliminary data.</text>
</comment>
<sequence length="503" mass="58854">MATNTILKAFTGSFRNRFQMMLELSEVYKREAFRRRDKLTELIKEQAERASKSELAAKMRVAKGFYTLEMAPPVQSGEMKKLAEDLKLLKDFFKTGCHKFLTVKQAWLLILVAIEIGLWFFLDNTNNRPYPESRRNIRNFLRVEDGDDNFQPLPTNPYDGSPNIDKILEKTRSKINFDLSDYNYTHSGARRLQDLLMESGGKPLRSIIISTWRSGTTFLGDILNAIPGNFYHYEPLLKYEIIQIRGQPHADKAMSTIKGMLNCNFNGMEDYFEYGKTHWHQFSHNIRLWDHCKYKKDLCLDADFTSRFCKLFPFQSMKIVRLRLNLIRDILEDNELNVKVVLLIRDPRGVMQSRQHRDFCQPAPDCWQPELLCADMISDYVAAGRLLQKFPDRLMALRYEELALDPNSTTHQLFKFLGLSMQSSVSEFLHSHTNLEVAGVSSTFRISRDVPFRWRNVLDFDYVEEIQMACKEAMDLWGYRRAHNATHMTSKEFHPLEKYVITP</sequence>
<keyword evidence="2" id="KW-1185">Reference proteome</keyword>
<dbReference type="EMBL" id="CM046131">
    <property type="protein sequence ID" value="KAI8429693.1"/>
    <property type="molecule type" value="Genomic_DNA"/>
</dbReference>
<accession>A0ACC0JZZ1</accession>
<protein>
    <submittedName>
        <fullName evidence="1">Uncharacterized protein</fullName>
    </submittedName>
</protein>
<name>A0ACC0JZZ1_CHOFU</name>
<reference evidence="1 2" key="1">
    <citation type="journal article" date="2022" name="Genome Biol. Evol.">
        <title>The Spruce Budworm Genome: Reconstructing the Evolutionary History of Antifreeze Proteins.</title>
        <authorList>
            <person name="Beliveau C."/>
            <person name="Gagne P."/>
            <person name="Picq S."/>
            <person name="Vernygora O."/>
            <person name="Keeling C.I."/>
            <person name="Pinkney K."/>
            <person name="Doucet D."/>
            <person name="Wen F."/>
            <person name="Johnston J.S."/>
            <person name="Maaroufi H."/>
            <person name="Boyle B."/>
            <person name="Laroche J."/>
            <person name="Dewar K."/>
            <person name="Juretic N."/>
            <person name="Blackburn G."/>
            <person name="Nisole A."/>
            <person name="Brunet B."/>
            <person name="Brandao M."/>
            <person name="Lumley L."/>
            <person name="Duan J."/>
            <person name="Quan G."/>
            <person name="Lucarotti C.J."/>
            <person name="Roe A.D."/>
            <person name="Sperling F.A.H."/>
            <person name="Levesque R.C."/>
            <person name="Cusson M."/>
        </authorList>
    </citation>
    <scope>NUCLEOTIDE SEQUENCE [LARGE SCALE GENOMIC DNA]</scope>
    <source>
        <strain evidence="1">Glfc:IPQL:Cfum</strain>
    </source>
</reference>
<gene>
    <name evidence="1" type="ORF">MSG28_000261</name>
</gene>
<evidence type="ECO:0000313" key="1">
    <source>
        <dbReference type="EMBL" id="KAI8429693.1"/>
    </source>
</evidence>
<proteinExistence type="predicted"/>